<dbReference type="Pfam" id="PF09056">
    <property type="entry name" value="Phospholip_A2_3"/>
    <property type="match status" value="1"/>
</dbReference>
<evidence type="ECO:0000256" key="1">
    <source>
        <dbReference type="SAM" id="SignalP"/>
    </source>
</evidence>
<feature type="signal peptide" evidence="1">
    <location>
        <begin position="1"/>
        <end position="27"/>
    </location>
</feature>
<reference evidence="2 3" key="1">
    <citation type="submission" date="2021-01" db="EMBL/GenBank/DDBJ databases">
        <title>Whole genome shotgun sequence of Microbispora siamensis NBRC 104113.</title>
        <authorList>
            <person name="Komaki H."/>
            <person name="Tamura T."/>
        </authorList>
    </citation>
    <scope>NUCLEOTIDE SEQUENCE [LARGE SCALE GENOMIC DNA]</scope>
    <source>
        <strain evidence="2 3">NBRC 104113</strain>
    </source>
</reference>
<proteinExistence type="predicted"/>
<name>A0ABQ4GTD6_9ACTN</name>
<dbReference type="Gene3D" id="1.20.90.10">
    <property type="entry name" value="Phospholipase A2 domain"/>
    <property type="match status" value="1"/>
</dbReference>
<gene>
    <name evidence="2" type="ORF">Msi02_55160</name>
</gene>
<evidence type="ECO:0008006" key="4">
    <source>
        <dbReference type="Google" id="ProtNLM"/>
    </source>
</evidence>
<keyword evidence="1" id="KW-0732">Signal</keyword>
<dbReference type="EMBL" id="BOOF01000033">
    <property type="protein sequence ID" value="GIH64699.1"/>
    <property type="molecule type" value="Genomic_DNA"/>
</dbReference>
<keyword evidence="3" id="KW-1185">Reference proteome</keyword>
<accession>A0ABQ4GTD6</accession>
<comment type="caution">
    <text evidence="2">The sequence shown here is derived from an EMBL/GenBank/DDBJ whole genome shotgun (WGS) entry which is preliminary data.</text>
</comment>
<organism evidence="2 3">
    <name type="scientific">Microbispora siamensis</name>
    <dbReference type="NCBI Taxonomy" id="564413"/>
    <lineage>
        <taxon>Bacteria</taxon>
        <taxon>Bacillati</taxon>
        <taxon>Actinomycetota</taxon>
        <taxon>Actinomycetes</taxon>
        <taxon>Streptosporangiales</taxon>
        <taxon>Streptosporangiaceae</taxon>
        <taxon>Microbispora</taxon>
    </lineage>
</organism>
<evidence type="ECO:0000313" key="2">
    <source>
        <dbReference type="EMBL" id="GIH64699.1"/>
    </source>
</evidence>
<dbReference type="Proteomes" id="UP000660454">
    <property type="component" value="Unassembled WGS sequence"/>
</dbReference>
<dbReference type="InterPro" id="IPR036444">
    <property type="entry name" value="PLipase_A2_dom_sf"/>
</dbReference>
<protein>
    <recommendedName>
        <fullName evidence="4">Phospholipase</fullName>
    </recommendedName>
</protein>
<feature type="chain" id="PRO_5046536996" description="Phospholipase" evidence="1">
    <location>
        <begin position="28"/>
        <end position="156"/>
    </location>
</feature>
<dbReference type="SUPFAM" id="SSF48619">
    <property type="entry name" value="Phospholipase A2, PLA2"/>
    <property type="match status" value="1"/>
</dbReference>
<sequence>MRTGLAAVTTAAAALGTVVVAAPAASADPYDPNLYAVVTDNFLFNISISSFLDYRNSKVYSPSLDWSSDGCSSPLPNGNKPGGFDFLPSCQRHDFGYRNYKKQGRFTEYNRGQIDNNFRSDMYNYCSRFSGLKAALGVACRRYADTYYAAVRNFGA</sequence>
<evidence type="ECO:0000313" key="3">
    <source>
        <dbReference type="Proteomes" id="UP000660454"/>
    </source>
</evidence>
<dbReference type="InterPro" id="IPR015141">
    <property type="entry name" value="PLipase_A2_prok/fun"/>
</dbReference>